<reference evidence="3" key="1">
    <citation type="journal article" date="2019" name="Int. J. Syst. Evol. Microbiol.">
        <title>The Global Catalogue of Microorganisms (GCM) 10K type strain sequencing project: providing services to taxonomists for standard genome sequencing and annotation.</title>
        <authorList>
            <consortium name="The Broad Institute Genomics Platform"/>
            <consortium name="The Broad Institute Genome Sequencing Center for Infectious Disease"/>
            <person name="Wu L."/>
            <person name="Ma J."/>
        </authorList>
    </citation>
    <scope>NUCLEOTIDE SEQUENCE [LARGE SCALE GENOMIC DNA]</scope>
    <source>
        <strain evidence="3">CGMCC 1.15795</strain>
    </source>
</reference>
<keyword evidence="3" id="KW-1185">Reference proteome</keyword>
<dbReference type="RefSeq" id="WP_382316623.1">
    <property type="nucleotide sequence ID" value="NZ_JBHUFD010000018.1"/>
</dbReference>
<feature type="chain" id="PRO_5046440506" evidence="1">
    <location>
        <begin position="20"/>
        <end position="573"/>
    </location>
</feature>
<name>A0ABW4QZ83_9BACT</name>
<evidence type="ECO:0000313" key="3">
    <source>
        <dbReference type="Proteomes" id="UP001597197"/>
    </source>
</evidence>
<sequence length="573" mass="63415">MKSFYLGWATLLLAGPALAQSAGPPKPAQSITLDDHATVGGVVTLPNQNTVLLLTNSAKTDVVAQCLAPDGHTVWKTPLTRYQYSLFNSGHLLDNRQIALGQPARDRKQLAKEMTAASLWPVNVFTDGNELVLAEVLGADAAKESVKSGSTKLATDQVFVQRLDAQGHLTQHLFEPPAAPESRKVEVRTLGRYADAAGYVEVVRELNTREETTTFYLQHYDLATRALRREPVVLPPTPKQPNNMFLRHWYQDWAFLGHRPGQTYFSRRTLEGGPKAKPGDLPTNFQVFVVDDHGAAAASGFHTTLELTTGTHPAYSGRVPGLGGANHIPYYFNMSQGKNYIRMDEYEVSSGGVGGLYLDHATGDVLVYGEYALGEVLMDGSSTKLDGVFMRRYAADGRVLASAQLPYTPEMRNYGSSSIFRGGLYRYVRFHADPLTGQYQFVITNVPPRHTDDGYIPHYGQQQTYTFYFDQALKLQRYDHPDSKRKDEPVYTSIHFAHPTYVTSNFSAAHNVRTYERAGPADLPVYVALEKLLQAAPGDAEQHYFYLSPTGLGKALVVERPLGIGGKLNVYTF</sequence>
<dbReference type="Proteomes" id="UP001597197">
    <property type="component" value="Unassembled WGS sequence"/>
</dbReference>
<evidence type="ECO:0000256" key="1">
    <source>
        <dbReference type="SAM" id="SignalP"/>
    </source>
</evidence>
<comment type="caution">
    <text evidence="2">The sequence shown here is derived from an EMBL/GenBank/DDBJ whole genome shotgun (WGS) entry which is preliminary data.</text>
</comment>
<accession>A0ABW4QZ83</accession>
<keyword evidence="1" id="KW-0732">Signal</keyword>
<gene>
    <name evidence="2" type="ORF">ACFSDX_19550</name>
</gene>
<protein>
    <submittedName>
        <fullName evidence="2">Uncharacterized protein</fullName>
    </submittedName>
</protein>
<proteinExistence type="predicted"/>
<dbReference type="EMBL" id="JBHUFD010000018">
    <property type="protein sequence ID" value="MFD1874642.1"/>
    <property type="molecule type" value="Genomic_DNA"/>
</dbReference>
<feature type="signal peptide" evidence="1">
    <location>
        <begin position="1"/>
        <end position="19"/>
    </location>
</feature>
<organism evidence="2 3">
    <name type="scientific">Hymenobacter bucti</name>
    <dbReference type="NCBI Taxonomy" id="1844114"/>
    <lineage>
        <taxon>Bacteria</taxon>
        <taxon>Pseudomonadati</taxon>
        <taxon>Bacteroidota</taxon>
        <taxon>Cytophagia</taxon>
        <taxon>Cytophagales</taxon>
        <taxon>Hymenobacteraceae</taxon>
        <taxon>Hymenobacter</taxon>
    </lineage>
</organism>
<evidence type="ECO:0000313" key="2">
    <source>
        <dbReference type="EMBL" id="MFD1874642.1"/>
    </source>
</evidence>